<dbReference type="Proteomes" id="UP000322139">
    <property type="component" value="Unassembled WGS sequence"/>
</dbReference>
<evidence type="ECO:0000313" key="3">
    <source>
        <dbReference type="EMBL" id="TYS43133.1"/>
    </source>
</evidence>
<organism evidence="3 4">
    <name type="scientific">Bacillus infantis</name>
    <dbReference type="NCBI Taxonomy" id="324767"/>
    <lineage>
        <taxon>Bacteria</taxon>
        <taxon>Bacillati</taxon>
        <taxon>Bacillota</taxon>
        <taxon>Bacilli</taxon>
        <taxon>Bacillales</taxon>
        <taxon>Bacillaceae</taxon>
        <taxon>Bacillus</taxon>
    </lineage>
</organism>
<keyword evidence="1" id="KW-0175">Coiled coil</keyword>
<reference evidence="3 4" key="1">
    <citation type="submission" date="2019-08" db="EMBL/GenBank/DDBJ databases">
        <title>Bacillus genomes from the desert of Cuatro Cienegas, Coahuila.</title>
        <authorList>
            <person name="Olmedo-Alvarez G."/>
        </authorList>
    </citation>
    <scope>NUCLEOTIDE SEQUENCE [LARGE SCALE GENOMIC DNA]</scope>
    <source>
        <strain evidence="3 4">CH446_14T</strain>
    </source>
</reference>
<gene>
    <name evidence="3" type="ORF">FZD51_21845</name>
</gene>
<proteinExistence type="predicted"/>
<dbReference type="AlphaFoldDB" id="A0A5D4QVH2"/>
<comment type="caution">
    <text evidence="3">The sequence shown here is derived from an EMBL/GenBank/DDBJ whole genome shotgun (WGS) entry which is preliminary data.</text>
</comment>
<keyword evidence="2" id="KW-0812">Transmembrane</keyword>
<dbReference type="InterPro" id="IPR009293">
    <property type="entry name" value="UPF0478"/>
</dbReference>
<keyword evidence="2" id="KW-0472">Membrane</keyword>
<feature type="transmembrane region" description="Helical" evidence="2">
    <location>
        <begin position="12"/>
        <end position="35"/>
    </location>
</feature>
<evidence type="ECO:0000256" key="2">
    <source>
        <dbReference type="SAM" id="Phobius"/>
    </source>
</evidence>
<evidence type="ECO:0000256" key="1">
    <source>
        <dbReference type="SAM" id="Coils"/>
    </source>
</evidence>
<dbReference type="PANTHER" id="PTHR40070">
    <property type="entry name" value="UPF0478 PROTEIN YTXG"/>
    <property type="match status" value="1"/>
</dbReference>
<dbReference type="PANTHER" id="PTHR40070:SF1">
    <property type="entry name" value="UPF0478 PROTEIN YTXG"/>
    <property type="match status" value="1"/>
</dbReference>
<accession>A0A5D4QVH2</accession>
<feature type="coiled-coil region" evidence="1">
    <location>
        <begin position="42"/>
        <end position="72"/>
    </location>
</feature>
<sequence>MDKERKVQNLIIVYISLAIFAGALIYLGISAFKIYKDSKPAIQNLTETASRLQKQTENIKTQTTELTAHQKEIQQDIQTKKEKVKHVVVQAKQTPKLFKKLWTKRIPYVNKFN</sequence>
<protein>
    <submittedName>
        <fullName evidence="3">DUF948 domain-containing protein</fullName>
    </submittedName>
</protein>
<dbReference type="Pfam" id="PF06103">
    <property type="entry name" value="DUF948"/>
    <property type="match status" value="1"/>
</dbReference>
<dbReference type="EMBL" id="VTER01000014">
    <property type="protein sequence ID" value="TYS43133.1"/>
    <property type="molecule type" value="Genomic_DNA"/>
</dbReference>
<evidence type="ECO:0000313" key="4">
    <source>
        <dbReference type="Proteomes" id="UP000322139"/>
    </source>
</evidence>
<keyword evidence="2" id="KW-1133">Transmembrane helix</keyword>
<name>A0A5D4QVH2_9BACI</name>